<evidence type="ECO:0000313" key="3">
    <source>
        <dbReference type="EMBL" id="KYC48723.1"/>
    </source>
</evidence>
<dbReference type="EMBL" id="LNGF01000001">
    <property type="protein sequence ID" value="KYC48723.1"/>
    <property type="molecule type" value="Genomic_DNA"/>
</dbReference>
<feature type="transmembrane region" description="Helical" evidence="1">
    <location>
        <begin position="461"/>
        <end position="481"/>
    </location>
</feature>
<proteinExistence type="predicted"/>
<dbReference type="PANTHER" id="PTHR31272:SF9">
    <property type="entry name" value="BLL1027 PROTEIN"/>
    <property type="match status" value="1"/>
</dbReference>
<dbReference type="Proteomes" id="UP000092401">
    <property type="component" value="Unassembled WGS sequence"/>
</dbReference>
<evidence type="ECO:0000256" key="1">
    <source>
        <dbReference type="SAM" id="Phobius"/>
    </source>
</evidence>
<keyword evidence="1" id="KW-0472">Membrane</keyword>
<dbReference type="EMBL" id="LNJC01000001">
    <property type="protein sequence ID" value="KYC51371.1"/>
    <property type="molecule type" value="Genomic_DNA"/>
</dbReference>
<dbReference type="InterPro" id="IPR036249">
    <property type="entry name" value="Thioredoxin-like_sf"/>
</dbReference>
<comment type="caution">
    <text evidence="4">The sequence shown here is derived from an EMBL/GenBank/DDBJ whole genome shotgun (WGS) entry which is preliminary data.</text>
</comment>
<dbReference type="AlphaFoldDB" id="A0A150J2C5"/>
<feature type="transmembrane region" description="Helical" evidence="1">
    <location>
        <begin position="270"/>
        <end position="293"/>
    </location>
</feature>
<feature type="transmembrane region" description="Helical" evidence="1">
    <location>
        <begin position="305"/>
        <end position="327"/>
    </location>
</feature>
<evidence type="ECO:0000313" key="7">
    <source>
        <dbReference type="Proteomes" id="UP000092403"/>
    </source>
</evidence>
<accession>A0A150IKI5</accession>
<dbReference type="InterPro" id="IPR051790">
    <property type="entry name" value="Cytochrome_c-biogenesis_DsbD"/>
</dbReference>
<name>A0A150J2C5_9EURY</name>
<dbReference type="Proteomes" id="UP000091929">
    <property type="component" value="Unassembled WGS sequence"/>
</dbReference>
<accession>A0A150J2C5</accession>
<dbReference type="SUPFAM" id="SSF52833">
    <property type="entry name" value="Thioredoxin-like"/>
    <property type="match status" value="2"/>
</dbReference>
<dbReference type="Gene3D" id="3.40.30.10">
    <property type="entry name" value="Glutaredoxin"/>
    <property type="match status" value="2"/>
</dbReference>
<keyword evidence="1" id="KW-0812">Transmembrane</keyword>
<evidence type="ECO:0000313" key="5">
    <source>
        <dbReference type="Proteomes" id="UP000091929"/>
    </source>
</evidence>
<feature type="transmembrane region" description="Helical" evidence="1">
    <location>
        <begin position="394"/>
        <end position="415"/>
    </location>
</feature>
<organism evidence="4 7">
    <name type="scientific">Candidatus Methanofastidiosum methylothiophilum</name>
    <dbReference type="NCBI Taxonomy" id="1705564"/>
    <lineage>
        <taxon>Archaea</taxon>
        <taxon>Methanobacteriati</taxon>
        <taxon>Methanobacteriota</taxon>
        <taxon>Stenosarchaea group</taxon>
        <taxon>Candidatus Methanofastidiosia</taxon>
        <taxon>Candidatus Methanofastidiosales</taxon>
        <taxon>Candidatus Methanofastidiosaceae</taxon>
        <taxon>Candidatus Methanofastidiosum</taxon>
    </lineage>
</organism>
<accession>A0A150IUS4</accession>
<evidence type="ECO:0000313" key="6">
    <source>
        <dbReference type="Proteomes" id="UP000092401"/>
    </source>
</evidence>
<dbReference type="Proteomes" id="UP000092403">
    <property type="component" value="Unassembled WGS sequence"/>
</dbReference>
<evidence type="ECO:0000313" key="4">
    <source>
        <dbReference type="EMBL" id="KYC51371.1"/>
    </source>
</evidence>
<feature type="transmembrane region" description="Helical" evidence="1">
    <location>
        <begin position="427"/>
        <end position="449"/>
    </location>
</feature>
<dbReference type="PANTHER" id="PTHR31272">
    <property type="entry name" value="CYTOCHROME C-TYPE BIOGENESIS PROTEIN HI_1454-RELATED"/>
    <property type="match status" value="1"/>
</dbReference>
<gene>
    <name evidence="2" type="ORF">APG10_00998</name>
    <name evidence="3" type="ORF">APG11_00034</name>
    <name evidence="4" type="ORF">APG12_00033</name>
</gene>
<dbReference type="EMBL" id="LNGE01000023">
    <property type="protein sequence ID" value="KYC45295.1"/>
    <property type="molecule type" value="Genomic_DNA"/>
</dbReference>
<protein>
    <submittedName>
        <fullName evidence="4">Thiol:disulfide interchange protein</fullName>
    </submittedName>
</protein>
<reference evidence="5 6" key="1">
    <citation type="journal article" date="2016" name="ISME J.">
        <title>Chasing the elusive Euryarchaeota class WSA2: genomes reveal a uniquely fastidious methyl-reducing methanogen.</title>
        <authorList>
            <person name="Nobu M.K."/>
            <person name="Narihiro T."/>
            <person name="Kuroda K."/>
            <person name="Mei R."/>
            <person name="Liu W.T."/>
        </authorList>
    </citation>
    <scope>NUCLEOTIDE SEQUENCE [LARGE SCALE GENOMIC DNA]</scope>
    <source>
        <strain evidence="2">B03fssc0709_Meth_Bin005</strain>
        <strain evidence="3">B15fssc0709_Meth_Bin003</strain>
        <strain evidence="4">BMIXfssc0709_Meth_Bin006</strain>
    </source>
</reference>
<evidence type="ECO:0000313" key="2">
    <source>
        <dbReference type="EMBL" id="KYC45295.1"/>
    </source>
</evidence>
<feature type="transmembrane region" description="Helical" evidence="1">
    <location>
        <begin position="348"/>
        <end position="374"/>
    </location>
</feature>
<keyword evidence="1" id="KW-1133">Transmembrane helix</keyword>
<feature type="transmembrane region" description="Helical" evidence="1">
    <location>
        <begin position="233"/>
        <end position="258"/>
    </location>
</feature>
<sequence>MKKRAFNIILLSLFILSLFGSMAVSADETIDIRFFKTEGCEKCAEAKATLAKLNQTVYNGKLKITEIETFTSSGYREFKDLGFSITPAAVINGTTKLEGISQFDEASLRTLFDSILNSKTTPDQPKTPVTNGKTIRFFYEEQCEYCKASKAKMYALIQEKGYNIEVIEVDVYTPAGYREFLDAGFKIVPSVIVCGTTKLEGVNQVDPNMQKAIEGCIAGKPITDGGGVSTITLMGALGAGFFSSFSPCLLAVLSFIIAYTAGTSKKSISILLKSIFFGLGITFSYVLVAIMFLKLGQTIPEAYRYLISLFGAVITFVLGLNLLNTGFDLVDLPITTKHFAQKMTNKLALSYGLIGVFVLGMIFSVIKLPCAAIILPLLIDEAISGTAYTASLKVAFYGLGVIIPFIAIGVVGAFTKNVARDMRWNPTVRFIGWVVVGGIVILISFWLLLQGFELVEAVTTQYILYTIISFAITMFIVGFAYGKWKKVDKGDDGKTEVRAY</sequence>